<feature type="non-terminal residue" evidence="1">
    <location>
        <position position="1"/>
    </location>
</feature>
<dbReference type="AlphaFoldDB" id="A0A137NW24"/>
<dbReference type="EMBL" id="KQ964672">
    <property type="protein sequence ID" value="KXN66972.1"/>
    <property type="molecule type" value="Genomic_DNA"/>
</dbReference>
<gene>
    <name evidence="1" type="ORF">CONCODRAFT_11057</name>
</gene>
<keyword evidence="2" id="KW-1185">Reference proteome</keyword>
<evidence type="ECO:0000313" key="2">
    <source>
        <dbReference type="Proteomes" id="UP000070444"/>
    </source>
</evidence>
<dbReference type="Proteomes" id="UP000070444">
    <property type="component" value="Unassembled WGS sequence"/>
</dbReference>
<evidence type="ECO:0000313" key="1">
    <source>
        <dbReference type="EMBL" id="KXN66972.1"/>
    </source>
</evidence>
<evidence type="ECO:0008006" key="3">
    <source>
        <dbReference type="Google" id="ProtNLM"/>
    </source>
</evidence>
<sequence length="60" mass="6897">LFEKFPIFREDSVVESEGIGLGFVKDEEFKKLVEGLIKLDYSERTGANEALKLDYVNKNK</sequence>
<reference evidence="1 2" key="1">
    <citation type="journal article" date="2015" name="Genome Biol. Evol.">
        <title>Phylogenomic analyses indicate that early fungi evolved digesting cell walls of algal ancestors of land plants.</title>
        <authorList>
            <person name="Chang Y."/>
            <person name="Wang S."/>
            <person name="Sekimoto S."/>
            <person name="Aerts A.L."/>
            <person name="Choi C."/>
            <person name="Clum A."/>
            <person name="LaButti K.M."/>
            <person name="Lindquist E.A."/>
            <person name="Yee Ngan C."/>
            <person name="Ohm R.A."/>
            <person name="Salamov A.A."/>
            <person name="Grigoriev I.V."/>
            <person name="Spatafora J.W."/>
            <person name="Berbee M.L."/>
        </authorList>
    </citation>
    <scope>NUCLEOTIDE SEQUENCE [LARGE SCALE GENOMIC DNA]</scope>
    <source>
        <strain evidence="1 2">NRRL 28638</strain>
    </source>
</reference>
<name>A0A137NW24_CONC2</name>
<protein>
    <recommendedName>
        <fullName evidence="3">Protein kinase domain-containing protein</fullName>
    </recommendedName>
</protein>
<proteinExistence type="predicted"/>
<organism evidence="1 2">
    <name type="scientific">Conidiobolus coronatus (strain ATCC 28846 / CBS 209.66 / NRRL 28638)</name>
    <name type="common">Delacroixia coronata</name>
    <dbReference type="NCBI Taxonomy" id="796925"/>
    <lineage>
        <taxon>Eukaryota</taxon>
        <taxon>Fungi</taxon>
        <taxon>Fungi incertae sedis</taxon>
        <taxon>Zoopagomycota</taxon>
        <taxon>Entomophthoromycotina</taxon>
        <taxon>Entomophthoromycetes</taxon>
        <taxon>Entomophthorales</taxon>
        <taxon>Ancylistaceae</taxon>
        <taxon>Conidiobolus</taxon>
    </lineage>
</organism>
<accession>A0A137NW24</accession>